<name>A0A8S5QM58_9CAUD</name>
<sequence>MRLQTTLLVLIFLLYQLEYLDQFVMFQFHLELIKN</sequence>
<proteinExistence type="predicted"/>
<organism evidence="1">
    <name type="scientific">CrAss-like virus sp. ctYsL76</name>
    <dbReference type="NCBI Taxonomy" id="2826826"/>
    <lineage>
        <taxon>Viruses</taxon>
        <taxon>Duplodnaviria</taxon>
        <taxon>Heunggongvirae</taxon>
        <taxon>Uroviricota</taxon>
        <taxon>Caudoviricetes</taxon>
        <taxon>Crassvirales</taxon>
    </lineage>
</organism>
<protein>
    <submittedName>
        <fullName evidence="1">Uncharacterized protein</fullName>
    </submittedName>
</protein>
<dbReference type="EMBL" id="BK015689">
    <property type="protein sequence ID" value="DAE20160.1"/>
    <property type="molecule type" value="Genomic_DNA"/>
</dbReference>
<reference evidence="1" key="1">
    <citation type="journal article" date="2021" name="Proc. Natl. Acad. Sci. U.S.A.">
        <title>A Catalog of Tens of Thousands of Viruses from Human Metagenomes Reveals Hidden Associations with Chronic Diseases.</title>
        <authorList>
            <person name="Tisza M.J."/>
            <person name="Buck C.B."/>
        </authorList>
    </citation>
    <scope>NUCLEOTIDE SEQUENCE</scope>
    <source>
        <strain evidence="1">CtYsL76</strain>
    </source>
</reference>
<evidence type="ECO:0000313" key="1">
    <source>
        <dbReference type="EMBL" id="DAE20160.1"/>
    </source>
</evidence>
<accession>A0A8S5QM58</accession>